<keyword evidence="2 5" id="KW-0812">Transmembrane</keyword>
<dbReference type="Proteomes" id="UP001651158">
    <property type="component" value="Unassembled WGS sequence"/>
</dbReference>
<keyword evidence="4 5" id="KW-0472">Membrane</keyword>
<dbReference type="PANTHER" id="PTHR19282">
    <property type="entry name" value="TETRASPANIN"/>
    <property type="match status" value="1"/>
</dbReference>
<keyword evidence="3 5" id="KW-1133">Transmembrane helix</keyword>
<evidence type="ECO:0000313" key="7">
    <source>
        <dbReference type="Proteomes" id="UP001651158"/>
    </source>
</evidence>
<feature type="transmembrane region" description="Helical" evidence="5">
    <location>
        <begin position="49"/>
        <end position="75"/>
    </location>
</feature>
<evidence type="ECO:0000256" key="2">
    <source>
        <dbReference type="ARBA" id="ARBA00022692"/>
    </source>
</evidence>
<protein>
    <submittedName>
        <fullName evidence="6">23 kDa integral membrane protein</fullName>
    </submittedName>
</protein>
<proteinExistence type="predicted"/>
<feature type="transmembrane region" description="Helical" evidence="5">
    <location>
        <begin position="12"/>
        <end position="37"/>
    </location>
</feature>
<name>A0ABR4QLF0_9CEST</name>
<comment type="caution">
    <text evidence="6">The sequence shown here is derived from an EMBL/GenBank/DDBJ whole genome shotgun (WGS) entry which is preliminary data.</text>
</comment>
<evidence type="ECO:0000256" key="3">
    <source>
        <dbReference type="ARBA" id="ARBA00022989"/>
    </source>
</evidence>
<dbReference type="SUPFAM" id="SSF48652">
    <property type="entry name" value="Tetraspanin"/>
    <property type="match status" value="1"/>
</dbReference>
<dbReference type="PANTHER" id="PTHR19282:SF534">
    <property type="entry name" value="TETRASPANIN FAMILY-RELATED"/>
    <property type="match status" value="1"/>
</dbReference>
<accession>A0ABR4QLF0</accession>
<dbReference type="InterPro" id="IPR008952">
    <property type="entry name" value="Tetraspanin_EC2_sf"/>
</dbReference>
<evidence type="ECO:0000256" key="1">
    <source>
        <dbReference type="ARBA" id="ARBA00004141"/>
    </source>
</evidence>
<feature type="transmembrane region" description="Helical" evidence="5">
    <location>
        <begin position="162"/>
        <end position="186"/>
    </location>
</feature>
<gene>
    <name evidence="6" type="ORF">TcWFU_005554</name>
</gene>
<dbReference type="Pfam" id="PF00335">
    <property type="entry name" value="Tetraspanin"/>
    <property type="match status" value="1"/>
</dbReference>
<reference evidence="6 7" key="1">
    <citation type="journal article" date="2022" name="Front. Cell. Infect. Microbiol.">
        <title>The Genomes of Two Strains of Taenia crassiceps the Animal Model for the Study of Human Cysticercosis.</title>
        <authorList>
            <person name="Bobes R.J."/>
            <person name="Estrada K."/>
            <person name="Rios-Valencia D.G."/>
            <person name="Calderon-Gallegos A."/>
            <person name="de la Torre P."/>
            <person name="Carrero J.C."/>
            <person name="Sanchez-Flores A."/>
            <person name="Laclette J.P."/>
        </authorList>
    </citation>
    <scope>NUCLEOTIDE SEQUENCE [LARGE SCALE GENOMIC DNA]</scope>
    <source>
        <strain evidence="6">WFUcys</strain>
    </source>
</reference>
<comment type="subcellular location">
    <subcellularLocation>
        <location evidence="1">Membrane</location>
        <topology evidence="1">Multi-pass membrane protein</topology>
    </subcellularLocation>
</comment>
<keyword evidence="7" id="KW-1185">Reference proteome</keyword>
<evidence type="ECO:0000256" key="5">
    <source>
        <dbReference type="SAM" id="Phobius"/>
    </source>
</evidence>
<dbReference type="EMBL" id="JAKROA010000002">
    <property type="protein sequence ID" value="KAL5110413.1"/>
    <property type="molecule type" value="Genomic_DNA"/>
</dbReference>
<organism evidence="6 7">
    <name type="scientific">Taenia crassiceps</name>
    <dbReference type="NCBI Taxonomy" id="6207"/>
    <lineage>
        <taxon>Eukaryota</taxon>
        <taxon>Metazoa</taxon>
        <taxon>Spiralia</taxon>
        <taxon>Lophotrochozoa</taxon>
        <taxon>Platyhelminthes</taxon>
        <taxon>Cestoda</taxon>
        <taxon>Eucestoda</taxon>
        <taxon>Cyclophyllidea</taxon>
        <taxon>Taeniidae</taxon>
        <taxon>Taenia</taxon>
    </lineage>
</organism>
<dbReference type="InterPro" id="IPR018499">
    <property type="entry name" value="Tetraspanin/Peripherin"/>
</dbReference>
<evidence type="ECO:0000313" key="6">
    <source>
        <dbReference type="EMBL" id="KAL5110413.1"/>
    </source>
</evidence>
<evidence type="ECO:0000256" key="4">
    <source>
        <dbReference type="ARBA" id="ARBA00023136"/>
    </source>
</evidence>
<dbReference type="Gene3D" id="1.10.1450.10">
    <property type="entry name" value="Tetraspanin"/>
    <property type="match status" value="1"/>
</dbReference>
<dbReference type="CDD" id="cd03127">
    <property type="entry name" value="tetraspanin_LEL"/>
    <property type="match status" value="1"/>
</dbReference>
<sequence>MDLSCGGKCLKFLVFFFNAIVFIGGGITGGYGIFLLVNASKAAGSVNVFWDVLFAAIVAILLVAEIICGIILLVYRHDFVKLVGTEMQKAIKELSEEGPNASNPTLKSIYKLQEECCGGTGPSDWGNKYPDSCCESDARSCTNPYQQGCALAMYEKIKDSSLAFGLIIVIVCLVQIGAVICASCLAKKVNEYEKV</sequence>